<sequence>MTADKAFDLGPVPTRMPVTEELARSLVSAQFPQWADLPVEPVANGGWDNWTFHLGTAMVVRLPSAAEYAQAVEKEHRWLPALAPQLPLPIPIPLAKGKPSGEFPHAWSVYEWLDGVTATGDRIADQVQFGRDLADFLAALRSIEAGEGPQPGTHNWFRGGTLRTYDKDTRRALEELADVVDVELAREIWTNALNASWNGVDRWFHGDLAEGNLLLDDVRLAAVIDFGTCGVGDPACDLAAAWTLLTAEVRQTFRDRLSLDDDSWARGRGWALWKTLATCSHAYQDPEHMEVYARTMRILHEIFEEYTASRHACVGVAPAPSVAR</sequence>
<reference evidence="2 3" key="1">
    <citation type="submission" date="2020-08" db="EMBL/GenBank/DDBJ databases">
        <title>Genome sequence of Nocardioides mesophilus KACC 16243T.</title>
        <authorList>
            <person name="Hyun D.-W."/>
            <person name="Bae J.-W."/>
        </authorList>
    </citation>
    <scope>NUCLEOTIDE SEQUENCE [LARGE SCALE GENOMIC DNA]</scope>
    <source>
        <strain evidence="2 3">KACC 16243</strain>
    </source>
</reference>
<dbReference type="PANTHER" id="PTHR21310">
    <property type="entry name" value="AMINOGLYCOSIDE PHOSPHOTRANSFERASE-RELATED-RELATED"/>
    <property type="match status" value="1"/>
</dbReference>
<dbReference type="Gene3D" id="3.90.1200.10">
    <property type="match status" value="1"/>
</dbReference>
<dbReference type="KEGG" id="nmes:H9L09_16635"/>
<keyword evidence="3" id="KW-1185">Reference proteome</keyword>
<organism evidence="2 3">
    <name type="scientific">Nocardioides mesophilus</name>
    <dbReference type="NCBI Taxonomy" id="433659"/>
    <lineage>
        <taxon>Bacteria</taxon>
        <taxon>Bacillati</taxon>
        <taxon>Actinomycetota</taxon>
        <taxon>Actinomycetes</taxon>
        <taxon>Propionibacteriales</taxon>
        <taxon>Nocardioidaceae</taxon>
        <taxon>Nocardioides</taxon>
    </lineage>
</organism>
<dbReference type="InterPro" id="IPR011009">
    <property type="entry name" value="Kinase-like_dom_sf"/>
</dbReference>
<dbReference type="InterPro" id="IPR051678">
    <property type="entry name" value="AGP_Transferase"/>
</dbReference>
<dbReference type="CDD" id="cd05155">
    <property type="entry name" value="APH_ChoK_like_1"/>
    <property type="match status" value="1"/>
</dbReference>
<dbReference type="RefSeq" id="WP_187577956.1">
    <property type="nucleotide sequence ID" value="NZ_CP060713.1"/>
</dbReference>
<dbReference type="InterPro" id="IPR002575">
    <property type="entry name" value="Aminoglycoside_PTrfase"/>
</dbReference>
<gene>
    <name evidence="2" type="ORF">H9L09_16635</name>
</gene>
<proteinExistence type="predicted"/>
<evidence type="ECO:0000259" key="1">
    <source>
        <dbReference type="Pfam" id="PF01636"/>
    </source>
</evidence>
<name>A0A7G9R939_9ACTN</name>
<evidence type="ECO:0000313" key="3">
    <source>
        <dbReference type="Proteomes" id="UP000515947"/>
    </source>
</evidence>
<dbReference type="Proteomes" id="UP000515947">
    <property type="component" value="Chromosome"/>
</dbReference>
<dbReference type="Pfam" id="PF01636">
    <property type="entry name" value="APH"/>
    <property type="match status" value="1"/>
</dbReference>
<keyword evidence="2" id="KW-0808">Transferase</keyword>
<dbReference type="GO" id="GO:0016740">
    <property type="term" value="F:transferase activity"/>
    <property type="evidence" value="ECO:0007669"/>
    <property type="project" value="UniProtKB-KW"/>
</dbReference>
<dbReference type="Gene3D" id="3.30.200.20">
    <property type="entry name" value="Phosphorylase Kinase, domain 1"/>
    <property type="match status" value="1"/>
</dbReference>
<dbReference type="EMBL" id="CP060713">
    <property type="protein sequence ID" value="QNN52114.1"/>
    <property type="molecule type" value="Genomic_DNA"/>
</dbReference>
<feature type="domain" description="Aminoglycoside phosphotransferase" evidence="1">
    <location>
        <begin position="44"/>
        <end position="270"/>
    </location>
</feature>
<accession>A0A7G9R939</accession>
<protein>
    <submittedName>
        <fullName evidence="2">Aminoglycoside phosphotransferase family protein</fullName>
    </submittedName>
</protein>
<dbReference type="PANTHER" id="PTHR21310:SF42">
    <property type="entry name" value="BIFUNCTIONAL AAC_APH"/>
    <property type="match status" value="1"/>
</dbReference>
<dbReference type="SUPFAM" id="SSF56112">
    <property type="entry name" value="Protein kinase-like (PK-like)"/>
    <property type="match status" value="1"/>
</dbReference>
<evidence type="ECO:0000313" key="2">
    <source>
        <dbReference type="EMBL" id="QNN52114.1"/>
    </source>
</evidence>
<dbReference type="AlphaFoldDB" id="A0A7G9R939"/>